<dbReference type="InterPro" id="IPR010273">
    <property type="entry name" value="DUF881"/>
</dbReference>
<evidence type="ECO:0000313" key="4">
    <source>
        <dbReference type="Proteomes" id="UP000237684"/>
    </source>
</evidence>
<gene>
    <name evidence="3" type="ORF">B1R32_109113</name>
</gene>
<feature type="transmembrane region" description="Helical" evidence="2">
    <location>
        <begin position="29"/>
        <end position="50"/>
    </location>
</feature>
<dbReference type="PANTHER" id="PTHR37313:SF2">
    <property type="entry name" value="UPF0749 PROTEIN YLXX"/>
    <property type="match status" value="1"/>
</dbReference>
<dbReference type="EMBL" id="NIGF01000009">
    <property type="protein sequence ID" value="PQV63773.1"/>
    <property type="molecule type" value="Genomic_DNA"/>
</dbReference>
<proteinExistence type="inferred from homology"/>
<keyword evidence="4" id="KW-1185">Reference proteome</keyword>
<dbReference type="Gene3D" id="3.30.70.1880">
    <property type="entry name" value="Protein of unknown function DUF881"/>
    <property type="match status" value="1"/>
</dbReference>
<comment type="caution">
    <text evidence="3">The sequence shown here is derived from an EMBL/GenBank/DDBJ whole genome shotgun (WGS) entry which is preliminary data.</text>
</comment>
<dbReference type="RefSeq" id="WP_123580613.1">
    <property type="nucleotide sequence ID" value="NZ_NIGF01000009.1"/>
</dbReference>
<keyword evidence="2" id="KW-0472">Membrane</keyword>
<evidence type="ECO:0000313" key="3">
    <source>
        <dbReference type="EMBL" id="PQV63773.1"/>
    </source>
</evidence>
<organism evidence="3 4">
    <name type="scientific">Abditibacterium utsteinense</name>
    <dbReference type="NCBI Taxonomy" id="1960156"/>
    <lineage>
        <taxon>Bacteria</taxon>
        <taxon>Pseudomonadati</taxon>
        <taxon>Abditibacteriota</taxon>
        <taxon>Abditibacteriia</taxon>
        <taxon>Abditibacteriales</taxon>
        <taxon>Abditibacteriaceae</taxon>
        <taxon>Abditibacterium</taxon>
    </lineage>
</organism>
<evidence type="ECO:0000256" key="2">
    <source>
        <dbReference type="SAM" id="Phobius"/>
    </source>
</evidence>
<dbReference type="InParanoid" id="A0A2S8SSI4"/>
<dbReference type="AlphaFoldDB" id="A0A2S8SSI4"/>
<dbReference type="Pfam" id="PF05949">
    <property type="entry name" value="DUF881"/>
    <property type="match status" value="1"/>
</dbReference>
<accession>A0A2S8SSI4</accession>
<comment type="similarity">
    <text evidence="1">Belongs to the UPF0749 family.</text>
</comment>
<dbReference type="OrthoDB" id="9776196at2"/>
<name>A0A2S8SSI4_9BACT</name>
<keyword evidence="2" id="KW-0812">Transmembrane</keyword>
<evidence type="ECO:0000256" key="1">
    <source>
        <dbReference type="ARBA" id="ARBA00009108"/>
    </source>
</evidence>
<reference evidence="3 4" key="1">
    <citation type="journal article" date="2018" name="Syst. Appl. Microbiol.">
        <title>Abditibacterium utsteinense sp. nov., the first cultivated member of candidate phylum FBP, isolated from ice-free Antarctic soil samples.</title>
        <authorList>
            <person name="Tahon G."/>
            <person name="Tytgat B."/>
            <person name="Lebbe L."/>
            <person name="Carlier A."/>
            <person name="Willems A."/>
        </authorList>
    </citation>
    <scope>NUCLEOTIDE SEQUENCE [LARGE SCALE GENOMIC DNA]</scope>
    <source>
        <strain evidence="3 4">LMG 29911</strain>
    </source>
</reference>
<keyword evidence="2" id="KW-1133">Transmembrane helix</keyword>
<protein>
    <submittedName>
        <fullName evidence="3">Putative conserved protein YlxW, UPF0749 family</fullName>
    </submittedName>
</protein>
<dbReference type="Proteomes" id="UP000237684">
    <property type="component" value="Unassembled WGS sequence"/>
</dbReference>
<dbReference type="PANTHER" id="PTHR37313">
    <property type="entry name" value="UPF0749 PROTEIN RV1825"/>
    <property type="match status" value="1"/>
</dbReference>
<sequence length="277" mass="29214">MNASPLSASTSASRAEINAPKGARTGRSWIFSLTGVCFLFGGLLAMQLRATQQINANQKMEKAGIVEAKKIAASMKAQAEAGARERKKLNAQLTDAIGKLKKGNSLTATQVAALNSQIKDLQTVAGLTPISGPGVRLTLSDNPNAAQVTNTETVAPGWGMVHDYDLLQIVNELRSAKADAIAIKGPGGRTFRITSYTPIRCVGPVIYINWEPVAAPFTVEAVGDAETMKSALDMPNGIVDLLRNNGPVGVKVETTRDLRLPSAQGGAPKMRVAKVIP</sequence>
<dbReference type="FunCoup" id="A0A2S8SSI4">
    <property type="interactions" value="2"/>
</dbReference>